<dbReference type="NCBIfam" id="TIGR04056">
    <property type="entry name" value="OMP_RagA_SusC"/>
    <property type="match status" value="1"/>
</dbReference>
<dbReference type="NCBIfam" id="TIGR04057">
    <property type="entry name" value="SusC_RagA_signa"/>
    <property type="match status" value="1"/>
</dbReference>
<dbReference type="EMBL" id="JALPRF010000004">
    <property type="protein sequence ID" value="MCK8494650.1"/>
    <property type="molecule type" value="Genomic_DNA"/>
</dbReference>
<evidence type="ECO:0000313" key="10">
    <source>
        <dbReference type="Proteomes" id="UP001202180"/>
    </source>
</evidence>
<keyword evidence="4 7" id="KW-0812">Transmembrane</keyword>
<dbReference type="InterPro" id="IPR008969">
    <property type="entry name" value="CarboxyPept-like_regulatory"/>
</dbReference>
<dbReference type="InterPro" id="IPR036942">
    <property type="entry name" value="Beta-barrel_TonB_sf"/>
</dbReference>
<dbReference type="InterPro" id="IPR012910">
    <property type="entry name" value="Plug_dom"/>
</dbReference>
<dbReference type="Pfam" id="PF07715">
    <property type="entry name" value="Plug"/>
    <property type="match status" value="1"/>
</dbReference>
<keyword evidence="3 7" id="KW-1134">Transmembrane beta strand</keyword>
<dbReference type="Gene3D" id="2.170.130.10">
    <property type="entry name" value="TonB-dependent receptor, plug domain"/>
    <property type="match status" value="1"/>
</dbReference>
<dbReference type="Gene3D" id="2.60.40.1120">
    <property type="entry name" value="Carboxypeptidase-like, regulatory domain"/>
    <property type="match status" value="1"/>
</dbReference>
<protein>
    <submittedName>
        <fullName evidence="9">TonB-dependent receptor</fullName>
    </submittedName>
</protein>
<evidence type="ECO:0000313" key="9">
    <source>
        <dbReference type="EMBL" id="MCK8494650.1"/>
    </source>
</evidence>
<evidence type="ECO:0000259" key="8">
    <source>
        <dbReference type="Pfam" id="PF07715"/>
    </source>
</evidence>
<comment type="similarity">
    <text evidence="7">Belongs to the TonB-dependent receptor family.</text>
</comment>
<dbReference type="SUPFAM" id="SSF49464">
    <property type="entry name" value="Carboxypeptidase regulatory domain-like"/>
    <property type="match status" value="1"/>
</dbReference>
<dbReference type="Gene3D" id="2.40.170.20">
    <property type="entry name" value="TonB-dependent receptor, beta-barrel domain"/>
    <property type="match status" value="1"/>
</dbReference>
<dbReference type="Proteomes" id="UP001202180">
    <property type="component" value="Unassembled WGS sequence"/>
</dbReference>
<keyword evidence="9" id="KW-0675">Receptor</keyword>
<dbReference type="SUPFAM" id="SSF56935">
    <property type="entry name" value="Porins"/>
    <property type="match status" value="1"/>
</dbReference>
<accession>A0ABT0HRP5</accession>
<evidence type="ECO:0000256" key="1">
    <source>
        <dbReference type="ARBA" id="ARBA00004571"/>
    </source>
</evidence>
<comment type="subcellular location">
    <subcellularLocation>
        <location evidence="1 7">Cell outer membrane</location>
        <topology evidence="1 7">Multi-pass membrane protein</topology>
    </subcellularLocation>
</comment>
<evidence type="ECO:0000256" key="2">
    <source>
        <dbReference type="ARBA" id="ARBA00022448"/>
    </source>
</evidence>
<name>A0ABT0HRP5_9BACT</name>
<comment type="caution">
    <text evidence="9">The sequence shown here is derived from an EMBL/GenBank/DDBJ whole genome shotgun (WGS) entry which is preliminary data.</text>
</comment>
<keyword evidence="10" id="KW-1185">Reference proteome</keyword>
<dbReference type="RefSeq" id="WP_248479215.1">
    <property type="nucleotide sequence ID" value="NZ_JALPRF010000004.1"/>
</dbReference>
<organism evidence="9 10">
    <name type="scientific">Spirosoma liriopis</name>
    <dbReference type="NCBI Taxonomy" id="2937440"/>
    <lineage>
        <taxon>Bacteria</taxon>
        <taxon>Pseudomonadati</taxon>
        <taxon>Bacteroidota</taxon>
        <taxon>Cytophagia</taxon>
        <taxon>Cytophagales</taxon>
        <taxon>Cytophagaceae</taxon>
        <taxon>Spirosoma</taxon>
    </lineage>
</organism>
<proteinExistence type="inferred from homology"/>
<dbReference type="InterPro" id="IPR037066">
    <property type="entry name" value="Plug_dom_sf"/>
</dbReference>
<evidence type="ECO:0000256" key="6">
    <source>
        <dbReference type="ARBA" id="ARBA00023237"/>
    </source>
</evidence>
<dbReference type="InterPro" id="IPR023996">
    <property type="entry name" value="TonB-dep_OMP_SusC/RagA"/>
</dbReference>
<dbReference type="InterPro" id="IPR039426">
    <property type="entry name" value="TonB-dep_rcpt-like"/>
</dbReference>
<dbReference type="InterPro" id="IPR023997">
    <property type="entry name" value="TonB-dep_OMP_SusC/RagA_CS"/>
</dbReference>
<evidence type="ECO:0000256" key="3">
    <source>
        <dbReference type="ARBA" id="ARBA00022452"/>
    </source>
</evidence>
<sequence length="1015" mass="111603">MKERLFTLLLFVVGPCTGILPTVAFPSNNHVRLHPAGGWHAVEITVQGRVTDKEKGEGVPGVNVVLKGTQKGTTTDVNGNYSIAINSTTDVLVFSSVGFGAQEITVGNQTSINVILESDSRTLGEVVVVGYGSQSRRNVTGSVAKVDMKQTENLPNTNVTQSLRGRVAGVQFTDSGRPGQNGSILIRGPRSLGGGNDPLIVLDGIFFNGSLADINPNDIESMEILKDASAAAIYGSRAANGVILITSKQGTTRKPTIRINAFSGVSEIGRTVKLLSPEQYLQKTLDYRAQSGLPSDPANVASYLTTTEAANYKSGNTIDPWKEASQPGRIGSYDLSLSGRNDATNYYLSAAFTDEKGVIFNDNQKRVTLRTNIENQVTNWLSVGTNATFIRRDLSGREADVASIYYSSPFGTWKYSDGEPTQYSVPEEQISGNPIRSALLTKNEEIYNNLFANFYGLVTVPFIKGLSYRVNYSPNYRWNHIYNFVRQDRRLPNNTTSTNKYNQESFDWVLENIVTYNKQINPNHGFDLTLLYGRNHQQSESTTANANQLSSDALGWNSLTLGSTQTTTSTASKIDGISSMARLNYRFKDRYLLTLTARRDASSVFAANNKYATFPSAALAWIASEESFMRKASFVDLLKFRLSYGAVGNQAIQPYQSLSLSGITQYVFGDSGPTSVGIFPATMANSDLKWETTYTTNAAVDFSLFKGRLGGTVEVYNSDTKNLIVQRSLPTLTGYTSVLTNLGATNNKGIELTLNTVNLRKKNFEWSSNIVLSANKNKIVHLYRSDTNGDGKEDDDLANRWFIGQPITVYYDYVFDGIYQQGDQIPSGSQAGFVRLKDLNGDGKLDANNDRTIIGQGGQPKVRWGVTNNFSYGNLSLSVFVNAMQGWISDFILLDPNSTRSENSPGRALNQIDAGWWTADNKSNTRPSLVYTNPQGHNYYVSRNFIRIQDVSLAYNFPSKLVSKLHVTNLRAFLSAKNLHTFTDWPGTDPESGGTTKSSFYPMPRSYTLGLNLGF</sequence>
<evidence type="ECO:0000256" key="7">
    <source>
        <dbReference type="PROSITE-ProRule" id="PRU01360"/>
    </source>
</evidence>
<dbReference type="PROSITE" id="PS52016">
    <property type="entry name" value="TONB_DEPENDENT_REC_3"/>
    <property type="match status" value="1"/>
</dbReference>
<evidence type="ECO:0000256" key="5">
    <source>
        <dbReference type="ARBA" id="ARBA00023136"/>
    </source>
</evidence>
<keyword evidence="6 7" id="KW-0998">Cell outer membrane</keyword>
<gene>
    <name evidence="9" type="ORF">M0L20_22470</name>
</gene>
<evidence type="ECO:0000256" key="4">
    <source>
        <dbReference type="ARBA" id="ARBA00022692"/>
    </source>
</evidence>
<feature type="domain" description="TonB-dependent receptor plug" evidence="8">
    <location>
        <begin position="136"/>
        <end position="242"/>
    </location>
</feature>
<keyword evidence="2 7" id="KW-0813">Transport</keyword>
<keyword evidence="5 7" id="KW-0472">Membrane</keyword>
<reference evidence="9 10" key="1">
    <citation type="submission" date="2022-04" db="EMBL/GenBank/DDBJ databases">
        <title>Spirosoma sp. strain RP8 genome sequencing and assembly.</title>
        <authorList>
            <person name="Jung Y."/>
        </authorList>
    </citation>
    <scope>NUCLEOTIDE SEQUENCE [LARGE SCALE GENOMIC DNA]</scope>
    <source>
        <strain evidence="9 10">RP8</strain>
    </source>
</reference>
<dbReference type="Pfam" id="PF13715">
    <property type="entry name" value="CarbopepD_reg_2"/>
    <property type="match status" value="1"/>
</dbReference>